<evidence type="ECO:0008006" key="5">
    <source>
        <dbReference type="Google" id="ProtNLM"/>
    </source>
</evidence>
<evidence type="ECO:0000256" key="2">
    <source>
        <dbReference type="ARBA" id="ARBA00022803"/>
    </source>
</evidence>
<dbReference type="PANTHER" id="PTHR44858">
    <property type="entry name" value="TETRATRICOPEPTIDE REPEAT PROTEIN 6"/>
    <property type="match status" value="1"/>
</dbReference>
<reference evidence="3 4" key="1">
    <citation type="submission" date="2016-03" db="EMBL/GenBank/DDBJ databases">
        <title>Complete genome sequence of Pedobacter cryoconitis PAMC 27485.</title>
        <authorList>
            <person name="Lee J."/>
            <person name="Kim O.-S."/>
        </authorList>
    </citation>
    <scope>NUCLEOTIDE SEQUENCE [LARGE SCALE GENOMIC DNA]</scope>
    <source>
        <strain evidence="3 4">PAMC 27485</strain>
    </source>
</reference>
<accession>A0A127VBK3</accession>
<dbReference type="PANTHER" id="PTHR44858:SF1">
    <property type="entry name" value="UDP-N-ACETYLGLUCOSAMINE--PEPTIDE N-ACETYLGLUCOSAMINYLTRANSFERASE SPINDLY-RELATED"/>
    <property type="match status" value="1"/>
</dbReference>
<evidence type="ECO:0000313" key="3">
    <source>
        <dbReference type="EMBL" id="AMP98378.1"/>
    </source>
</evidence>
<dbReference type="InterPro" id="IPR019734">
    <property type="entry name" value="TPR_rpt"/>
</dbReference>
<dbReference type="EMBL" id="CP014504">
    <property type="protein sequence ID" value="AMP98378.1"/>
    <property type="molecule type" value="Genomic_DNA"/>
</dbReference>
<dbReference type="PATRIC" id="fig|188932.3.peg.1519"/>
<evidence type="ECO:0000313" key="4">
    <source>
        <dbReference type="Proteomes" id="UP000071561"/>
    </source>
</evidence>
<dbReference type="InterPro" id="IPR013105">
    <property type="entry name" value="TPR_2"/>
</dbReference>
<dbReference type="Proteomes" id="UP000071561">
    <property type="component" value="Chromosome"/>
</dbReference>
<dbReference type="SMART" id="SM00028">
    <property type="entry name" value="TPR"/>
    <property type="match status" value="5"/>
</dbReference>
<dbReference type="KEGG" id="pcm:AY601_1461"/>
<dbReference type="AlphaFoldDB" id="A0A127VBK3"/>
<dbReference type="OrthoDB" id="1391234at2"/>
<dbReference type="Pfam" id="PF07719">
    <property type="entry name" value="TPR_2"/>
    <property type="match status" value="1"/>
</dbReference>
<sequence>MTTIQDLQSLYNQGEFSKCLESLNPFLLVNPDSIEGLLLKARCEYQSASQTFDPDTNDISLYITAYHSFEYVLKLQPTHEEAMLYAAYINIFVTQDNLPEAQVYCDILVFSENEDTRLKAIGYRRQVNFILGNMELVLEDIDLMIAHYKALYPNNRSILDQELGLLYLEKTNIYLWHKEDALQVFQTFREGKAYPHQNYLTHNAVALLALDYQRLELAGEAAFMAFTYSDEQPNQELIDLYHRINDLSAKSKLNKLLVYSLILALRRFSEHLKADPIEILSLSLSYMKVYPDWDIPYHFAGTFLFDEKKYEEALPYLKKSLEIGGLARGLRRYIDANCRIMGQLPDIESLPADSPEAYYAAGCDFYYESIPNIWTEGLSEELQEIKVKFYEISYQGFYEYFYNNTGESLANEVHTFAMCCNNYGIALSEIGAFEKAAEVHAIGYSLSPFWEQLNSWGTALKGLEKYEQAIEIYEVAATYSSDYLSFSAYLRIKAEILDMTYKLGRNEQTYEILDSITEEYDSFLEINKKELTEAQLFELSEQYIIIQNVRHDLLSKGSPEDAIKAWQNELVKNPDDNSAWFMLMQEYYIIKDYSQCIACADNYQSVKKEAIQDTSRCKIHYMRGLSYMNLGNYEKAIEDLKALIAPLKIVYPDNEYELSRAYLHLADCYFILNKWDNCKESAYQGILCYIRNEWAWDDELLKVKLQYADALYKTGSKGEALENIKNILEAYPANEEALKRRKEWKKGLFSFFKS</sequence>
<dbReference type="InterPro" id="IPR011990">
    <property type="entry name" value="TPR-like_helical_dom_sf"/>
</dbReference>
<organism evidence="3 4">
    <name type="scientific">Pedobacter cryoconitis</name>
    <dbReference type="NCBI Taxonomy" id="188932"/>
    <lineage>
        <taxon>Bacteria</taxon>
        <taxon>Pseudomonadati</taxon>
        <taxon>Bacteroidota</taxon>
        <taxon>Sphingobacteriia</taxon>
        <taxon>Sphingobacteriales</taxon>
        <taxon>Sphingobacteriaceae</taxon>
        <taxon>Pedobacter</taxon>
    </lineage>
</organism>
<dbReference type="SUPFAM" id="SSF48452">
    <property type="entry name" value="TPR-like"/>
    <property type="match status" value="1"/>
</dbReference>
<protein>
    <recommendedName>
        <fullName evidence="5">Tetratricopeptide repeat protein</fullName>
    </recommendedName>
</protein>
<keyword evidence="2" id="KW-0802">TPR repeat</keyword>
<keyword evidence="1" id="KW-0677">Repeat</keyword>
<keyword evidence="4" id="KW-1185">Reference proteome</keyword>
<dbReference type="InterPro" id="IPR050498">
    <property type="entry name" value="Ycf3"/>
</dbReference>
<proteinExistence type="predicted"/>
<dbReference type="RefSeq" id="WP_068398544.1">
    <property type="nucleotide sequence ID" value="NZ_CP014504.1"/>
</dbReference>
<name>A0A127VBK3_9SPHI</name>
<dbReference type="Gene3D" id="1.25.40.10">
    <property type="entry name" value="Tetratricopeptide repeat domain"/>
    <property type="match status" value="4"/>
</dbReference>
<dbReference type="SUPFAM" id="SSF81901">
    <property type="entry name" value="HCP-like"/>
    <property type="match status" value="1"/>
</dbReference>
<gene>
    <name evidence="3" type="ORF">AY601_1461</name>
</gene>
<evidence type="ECO:0000256" key="1">
    <source>
        <dbReference type="ARBA" id="ARBA00022737"/>
    </source>
</evidence>